<gene>
    <name evidence="3" type="ORF">A9Q84_00530</name>
</gene>
<evidence type="ECO:0000259" key="2">
    <source>
        <dbReference type="Pfam" id="PF00487"/>
    </source>
</evidence>
<dbReference type="GO" id="GO:0006629">
    <property type="term" value="P:lipid metabolic process"/>
    <property type="evidence" value="ECO:0007669"/>
    <property type="project" value="InterPro"/>
</dbReference>
<accession>A0A1Y5FBP6</accession>
<name>A0A1Y5FBP6_9BACT</name>
<evidence type="ECO:0000313" key="4">
    <source>
        <dbReference type="Proteomes" id="UP000196531"/>
    </source>
</evidence>
<dbReference type="InterPro" id="IPR005804">
    <property type="entry name" value="FA_desaturase_dom"/>
</dbReference>
<dbReference type="AlphaFoldDB" id="A0A1Y5FBP6"/>
<dbReference type="EMBL" id="MAAO01000002">
    <property type="protein sequence ID" value="OUR99538.1"/>
    <property type="molecule type" value="Genomic_DNA"/>
</dbReference>
<evidence type="ECO:0000256" key="1">
    <source>
        <dbReference type="SAM" id="Phobius"/>
    </source>
</evidence>
<keyword evidence="1" id="KW-0472">Membrane</keyword>
<feature type="transmembrane region" description="Helical" evidence="1">
    <location>
        <begin position="44"/>
        <end position="64"/>
    </location>
</feature>
<protein>
    <recommendedName>
        <fullName evidence="2">Fatty acid desaturase domain-containing protein</fullName>
    </recommendedName>
</protein>
<proteinExistence type="predicted"/>
<feature type="domain" description="Fatty acid desaturase" evidence="2">
    <location>
        <begin position="47"/>
        <end position="263"/>
    </location>
</feature>
<sequence>MNFYKKDPNYFLNYFKGNLVLFSILSGLLLILRKDFFYFEFHLYQIAIVLSGIVFGLIIATTFHNTSHGNIKPRWLNTVIGEFCGAYTLDGMRNFRVGHMLHHIHTDDPELDPHPPLGLSFIQFIITSKDKTIEVLINAYFKFHGKSQESEANIKSQILIYKLGVVSKILFWFLLFGPVGFLIFYIPSYLSYFLGFAHLNYISHQPDESGDVVVKNHDGTVFYKIMNALTAGGYYHKNHHLFPGLYNPSKAFAKRELRKEQRKVKASIGAIEI</sequence>
<feature type="transmembrane region" description="Helical" evidence="1">
    <location>
        <begin position="169"/>
        <end position="190"/>
    </location>
</feature>
<dbReference type="Pfam" id="PF00487">
    <property type="entry name" value="FA_desaturase"/>
    <property type="match status" value="1"/>
</dbReference>
<dbReference type="Proteomes" id="UP000196531">
    <property type="component" value="Unassembled WGS sequence"/>
</dbReference>
<organism evidence="3 4">
    <name type="scientific">Halobacteriovorax marinus</name>
    <dbReference type="NCBI Taxonomy" id="97084"/>
    <lineage>
        <taxon>Bacteria</taxon>
        <taxon>Pseudomonadati</taxon>
        <taxon>Bdellovibrionota</taxon>
        <taxon>Bacteriovoracia</taxon>
        <taxon>Bacteriovoracales</taxon>
        <taxon>Halobacteriovoraceae</taxon>
        <taxon>Halobacteriovorax</taxon>
    </lineage>
</organism>
<comment type="caution">
    <text evidence="3">The sequence shown here is derived from an EMBL/GenBank/DDBJ whole genome shotgun (WGS) entry which is preliminary data.</text>
</comment>
<evidence type="ECO:0000313" key="3">
    <source>
        <dbReference type="EMBL" id="OUR99538.1"/>
    </source>
</evidence>
<dbReference type="CDD" id="cd01060">
    <property type="entry name" value="Membrane-FADS-like"/>
    <property type="match status" value="1"/>
</dbReference>
<keyword evidence="1" id="KW-0812">Transmembrane</keyword>
<reference evidence="4" key="1">
    <citation type="journal article" date="2017" name="Proc. Natl. Acad. Sci. U.S.A.">
        <title>Simulation of Deepwater Horizon oil plume reveals substrate specialization within a complex community of hydrocarbon-degraders.</title>
        <authorList>
            <person name="Hu P."/>
            <person name="Dubinsky E.A."/>
            <person name="Probst A.J."/>
            <person name="Wang J."/>
            <person name="Sieber C.M.K."/>
            <person name="Tom L.M."/>
            <person name="Gardinali P."/>
            <person name="Banfield J.F."/>
            <person name="Atlas R.M."/>
            <person name="Andersen G.L."/>
        </authorList>
    </citation>
    <scope>NUCLEOTIDE SEQUENCE [LARGE SCALE GENOMIC DNA]</scope>
</reference>
<feature type="transmembrane region" description="Helical" evidence="1">
    <location>
        <begin position="12"/>
        <end position="32"/>
    </location>
</feature>
<keyword evidence="1" id="KW-1133">Transmembrane helix</keyword>